<dbReference type="Pfam" id="PF24568">
    <property type="entry name" value="CC_PcsB"/>
    <property type="match status" value="1"/>
</dbReference>
<accession>A0A6G8QCI8</accession>
<feature type="coiled-coil region" evidence="6">
    <location>
        <begin position="127"/>
        <end position="192"/>
    </location>
</feature>
<dbReference type="Gene3D" id="3.90.1720.10">
    <property type="entry name" value="endopeptidase domain like (from Nostoc punctiforme)"/>
    <property type="match status" value="1"/>
</dbReference>
<dbReference type="EMBL" id="CP045119">
    <property type="protein sequence ID" value="QIN84121.1"/>
    <property type="molecule type" value="Genomic_DNA"/>
</dbReference>
<proteinExistence type="inferred from homology"/>
<evidence type="ECO:0000256" key="6">
    <source>
        <dbReference type="SAM" id="Coils"/>
    </source>
</evidence>
<keyword evidence="6" id="KW-0175">Coiled coil</keyword>
<dbReference type="Gene3D" id="6.10.250.3150">
    <property type="match status" value="1"/>
</dbReference>
<feature type="compositionally biased region" description="Low complexity" evidence="7">
    <location>
        <begin position="379"/>
        <end position="395"/>
    </location>
</feature>
<dbReference type="InterPro" id="IPR000064">
    <property type="entry name" value="NLP_P60_dom"/>
</dbReference>
<dbReference type="AlphaFoldDB" id="A0A6G8QCI8"/>
<feature type="compositionally biased region" description="Low complexity" evidence="7">
    <location>
        <begin position="255"/>
        <end position="267"/>
    </location>
</feature>
<keyword evidence="10" id="KW-1185">Reference proteome</keyword>
<dbReference type="InterPro" id="IPR057309">
    <property type="entry name" value="PcsB_CC"/>
</dbReference>
<dbReference type="Proteomes" id="UP000501452">
    <property type="component" value="Chromosome"/>
</dbReference>
<evidence type="ECO:0000313" key="10">
    <source>
        <dbReference type="Proteomes" id="UP000501452"/>
    </source>
</evidence>
<dbReference type="PROSITE" id="PS51935">
    <property type="entry name" value="NLPC_P60"/>
    <property type="match status" value="1"/>
</dbReference>
<dbReference type="SUPFAM" id="SSF54001">
    <property type="entry name" value="Cysteine proteinases"/>
    <property type="match status" value="1"/>
</dbReference>
<reference evidence="9 10" key="1">
    <citation type="submission" date="2019-10" db="EMBL/GenBank/DDBJ databases">
        <title>Rubrobacter sp nov SCSIO 52090 isolated from a deep-sea sediment in the South China Sea.</title>
        <authorList>
            <person name="Chen R.W."/>
        </authorList>
    </citation>
    <scope>NUCLEOTIDE SEQUENCE [LARGE SCALE GENOMIC DNA]</scope>
    <source>
        <strain evidence="9 10">SCSIO 52909</strain>
    </source>
</reference>
<evidence type="ECO:0000256" key="7">
    <source>
        <dbReference type="SAM" id="MobiDB-lite"/>
    </source>
</evidence>
<feature type="compositionally biased region" description="Basic and acidic residues" evidence="7">
    <location>
        <begin position="359"/>
        <end position="378"/>
    </location>
</feature>
<sequence>MSIGFVVALVFVTGISAGVAQEGGVRAKEAEVAAAQDRLMDIRMETSAAQAAYNNALYEMNQLNGQIAQATEDLDAARKRLAEAQAELEERASQVYKSGNVAFMDVLVGVDDFSEFATRLDLWVRLLGEERAKVEAVEKAKDELAARKNDLEKQRTQRVDAVDKAIAQKERAEEAEKEAEEYLGSLNADLREAIQDKQDRQAEAALAAAEAFKAQETPAPAPKPDEPEPAPAPIPEVQVTQIKQVPVEQPDLQDEQAAADRAAAAEAAARRAERLAEKRAAERQAAQEAAEQAAAEQAAAEKAAAREARQDAKAAAEREAELAAQRAAERQAAREAAEREAELAAQRAAAERAAAQQAADEREAARLAAQRRAERQAERQAAAEAAAEASASAAAAEEEQAAQEAAEQAEASASASAAAQEETTGGRPPQEDASASASAAPVGGGGASGSGTSVIAEGQQYLGTPYVLGGTESCVPYEMMDCSCFTMTVYSAFGIALPDSPGGQMGYGTPVSGAPMAGDLLFWSEDGSGYITHVGIAMGDGTAIHASTYTGNVTQGTPISSIPGYAGARRLL</sequence>
<dbReference type="Pfam" id="PF00877">
    <property type="entry name" value="NLPC_P60"/>
    <property type="match status" value="1"/>
</dbReference>
<dbReference type="RefSeq" id="WP_166177998.1">
    <property type="nucleotide sequence ID" value="NZ_CP045119.1"/>
</dbReference>
<keyword evidence="3" id="KW-0732">Signal</keyword>
<feature type="coiled-coil region" evidence="6">
    <location>
        <begin position="25"/>
        <end position="94"/>
    </location>
</feature>
<feature type="compositionally biased region" description="Low complexity" evidence="7">
    <location>
        <begin position="283"/>
        <end position="302"/>
    </location>
</feature>
<feature type="domain" description="NlpC/P60" evidence="8">
    <location>
        <begin position="448"/>
        <end position="572"/>
    </location>
</feature>
<dbReference type="PANTHER" id="PTHR47053">
    <property type="entry name" value="MUREIN DD-ENDOPEPTIDASE MEPH-RELATED"/>
    <property type="match status" value="1"/>
</dbReference>
<dbReference type="GO" id="GO:0006508">
    <property type="term" value="P:proteolysis"/>
    <property type="evidence" value="ECO:0007669"/>
    <property type="project" value="UniProtKB-KW"/>
</dbReference>
<feature type="compositionally biased region" description="Low complexity" evidence="7">
    <location>
        <begin position="343"/>
        <end position="358"/>
    </location>
</feature>
<protein>
    <recommendedName>
        <fullName evidence="8">NlpC/P60 domain-containing protein</fullName>
    </recommendedName>
</protein>
<dbReference type="InterPro" id="IPR038765">
    <property type="entry name" value="Papain-like_cys_pep_sf"/>
</dbReference>
<feature type="compositionally biased region" description="Basic and acidic residues" evidence="7">
    <location>
        <begin position="268"/>
        <end position="282"/>
    </location>
</feature>
<keyword evidence="4" id="KW-0378">Hydrolase</keyword>
<dbReference type="PANTHER" id="PTHR47053:SF1">
    <property type="entry name" value="MUREIN DD-ENDOPEPTIDASE MEPH-RELATED"/>
    <property type="match status" value="1"/>
</dbReference>
<name>A0A6G8QCI8_9ACTN</name>
<organism evidence="9 10">
    <name type="scientific">Rubrobacter tropicus</name>
    <dbReference type="NCBI Taxonomy" id="2653851"/>
    <lineage>
        <taxon>Bacteria</taxon>
        <taxon>Bacillati</taxon>
        <taxon>Actinomycetota</taxon>
        <taxon>Rubrobacteria</taxon>
        <taxon>Rubrobacterales</taxon>
        <taxon>Rubrobacteraceae</taxon>
        <taxon>Rubrobacter</taxon>
    </lineage>
</organism>
<feature type="region of interest" description="Disordered" evidence="7">
    <location>
        <begin position="211"/>
        <end position="451"/>
    </location>
</feature>
<gene>
    <name evidence="9" type="ORF">GBA63_16810</name>
</gene>
<comment type="similarity">
    <text evidence="1">Belongs to the peptidase C40 family.</text>
</comment>
<keyword evidence="5" id="KW-0788">Thiol protease</keyword>
<evidence type="ECO:0000256" key="3">
    <source>
        <dbReference type="ARBA" id="ARBA00022729"/>
    </source>
</evidence>
<keyword evidence="2" id="KW-0645">Protease</keyword>
<evidence type="ECO:0000256" key="2">
    <source>
        <dbReference type="ARBA" id="ARBA00022670"/>
    </source>
</evidence>
<evidence type="ECO:0000256" key="4">
    <source>
        <dbReference type="ARBA" id="ARBA00022801"/>
    </source>
</evidence>
<evidence type="ECO:0000256" key="5">
    <source>
        <dbReference type="ARBA" id="ARBA00022807"/>
    </source>
</evidence>
<dbReference type="GO" id="GO:0008234">
    <property type="term" value="F:cysteine-type peptidase activity"/>
    <property type="evidence" value="ECO:0007669"/>
    <property type="project" value="UniProtKB-KW"/>
</dbReference>
<evidence type="ECO:0000259" key="8">
    <source>
        <dbReference type="PROSITE" id="PS51935"/>
    </source>
</evidence>
<feature type="compositionally biased region" description="Basic and acidic residues" evidence="7">
    <location>
        <begin position="303"/>
        <end position="342"/>
    </location>
</feature>
<evidence type="ECO:0000256" key="1">
    <source>
        <dbReference type="ARBA" id="ARBA00007074"/>
    </source>
</evidence>
<evidence type="ECO:0000313" key="9">
    <source>
        <dbReference type="EMBL" id="QIN84121.1"/>
    </source>
</evidence>
<feature type="compositionally biased region" description="Low complexity" evidence="7">
    <location>
        <begin position="402"/>
        <end position="422"/>
    </location>
</feature>
<dbReference type="InterPro" id="IPR051202">
    <property type="entry name" value="Peptidase_C40"/>
</dbReference>
<dbReference type="KEGG" id="rub:GBA63_16810"/>